<accession>A0A4V6DAN6</accession>
<evidence type="ECO:0000313" key="2">
    <source>
        <dbReference type="EMBL" id="TKW30376.1"/>
    </source>
</evidence>
<dbReference type="EMBL" id="CM016553">
    <property type="protein sequence ID" value="TKW30376.1"/>
    <property type="molecule type" value="Genomic_DNA"/>
</dbReference>
<feature type="transmembrane region" description="Helical" evidence="1">
    <location>
        <begin position="111"/>
        <end position="130"/>
    </location>
</feature>
<evidence type="ECO:0000256" key="1">
    <source>
        <dbReference type="SAM" id="Phobius"/>
    </source>
</evidence>
<keyword evidence="1" id="KW-0812">Transmembrane</keyword>
<gene>
    <name evidence="2" type="ORF">SEVIR_2G032400v2</name>
</gene>
<evidence type="ECO:0000313" key="3">
    <source>
        <dbReference type="Proteomes" id="UP000298652"/>
    </source>
</evidence>
<keyword evidence="1" id="KW-1133">Transmembrane helix</keyword>
<dbReference type="Gramene" id="TKW30376">
    <property type="protein sequence ID" value="TKW30376"/>
    <property type="gene ID" value="SEVIR_2G032400v2"/>
</dbReference>
<sequence length="138" mass="15067">MASRFVLLSRAAIRSPASGGLLRRASSGPSTLGTVTRAAQGLRHYAAGPPCSRADLNEAVANVQRTVNSIEAKVSDVARRLDALEAPRRHEQYVRATFQGQRDPESTHIQYMQIGACFGLIASFLVHFWVRKTSRGSM</sequence>
<name>A0A4V6DAN6_SETVI</name>
<keyword evidence="1" id="KW-0472">Membrane</keyword>
<proteinExistence type="predicted"/>
<protein>
    <submittedName>
        <fullName evidence="2">Uncharacterized protein</fullName>
    </submittedName>
</protein>
<dbReference type="AlphaFoldDB" id="A0A4V6DAN6"/>
<dbReference type="Proteomes" id="UP000298652">
    <property type="component" value="Chromosome 2"/>
</dbReference>
<reference evidence="2" key="1">
    <citation type="submission" date="2019-03" db="EMBL/GenBank/DDBJ databases">
        <title>WGS assembly of Setaria viridis.</title>
        <authorList>
            <person name="Huang P."/>
            <person name="Jenkins J."/>
            <person name="Grimwood J."/>
            <person name="Barry K."/>
            <person name="Healey A."/>
            <person name="Mamidi S."/>
            <person name="Sreedasyam A."/>
            <person name="Shu S."/>
            <person name="Feldman M."/>
            <person name="Wu J."/>
            <person name="Yu Y."/>
            <person name="Chen C."/>
            <person name="Johnson J."/>
            <person name="Rokhsar D."/>
            <person name="Baxter I."/>
            <person name="Schmutz J."/>
            <person name="Brutnell T."/>
            <person name="Kellogg E."/>
        </authorList>
    </citation>
    <scope>NUCLEOTIDE SEQUENCE [LARGE SCALE GENOMIC DNA]</scope>
</reference>
<organism evidence="2 3">
    <name type="scientific">Setaria viridis</name>
    <name type="common">Green bristlegrass</name>
    <name type="synonym">Setaria italica subsp. viridis</name>
    <dbReference type="NCBI Taxonomy" id="4556"/>
    <lineage>
        <taxon>Eukaryota</taxon>
        <taxon>Viridiplantae</taxon>
        <taxon>Streptophyta</taxon>
        <taxon>Embryophyta</taxon>
        <taxon>Tracheophyta</taxon>
        <taxon>Spermatophyta</taxon>
        <taxon>Magnoliopsida</taxon>
        <taxon>Liliopsida</taxon>
        <taxon>Poales</taxon>
        <taxon>Poaceae</taxon>
        <taxon>PACMAD clade</taxon>
        <taxon>Panicoideae</taxon>
        <taxon>Panicodae</taxon>
        <taxon>Paniceae</taxon>
        <taxon>Cenchrinae</taxon>
        <taxon>Setaria</taxon>
    </lineage>
</organism>
<keyword evidence="3" id="KW-1185">Reference proteome</keyword>